<dbReference type="RefSeq" id="WP_161081602.1">
    <property type="nucleotide sequence ID" value="NZ_WWCX01000001.1"/>
</dbReference>
<dbReference type="InterPro" id="IPR011010">
    <property type="entry name" value="DNA_brk_join_enz"/>
</dbReference>
<feature type="domain" description="Tyr recombinase" evidence="6">
    <location>
        <begin position="150"/>
        <end position="351"/>
    </location>
</feature>
<dbReference type="CDD" id="cd00397">
    <property type="entry name" value="DNA_BRE_C"/>
    <property type="match status" value="1"/>
</dbReference>
<sequence length="351" mass="39593">MNALHELWDKQPTKQFEQFVVSKEFAATSKRPKQENARPPGEDAVTADPPSEDTVTGLPGEDTVTVYKAMFGKFVRWMTKHDKRMSTLTPEDIITFVTARQGDEPTINSSIEYRYLRLLDRCYTYLKISPSPASVAGGIIWRNQQVKRDAGMVALTQEEQERFIKALPDAPLRQLPNGLPAGWKRRRDRAMQLVMLTGGVKPAEVVGIHIQELDRTPNTEGFYKLKITPVDKHETSYKHEALLPGFAADEVFSWLMERTGLQIPGDLLFPGKLNGSKLDPSTVYRQVNQTFKRAGINATRTGGRTLRNTYARDELDKGTPVTELTKRLGLALERSTLRYKQRATNAKETGT</sequence>
<gene>
    <name evidence="7" type="ORF">GTP90_00470</name>
</gene>
<evidence type="ECO:0000256" key="2">
    <source>
        <dbReference type="ARBA" id="ARBA00022908"/>
    </source>
</evidence>
<feature type="region of interest" description="Disordered" evidence="5">
    <location>
        <begin position="27"/>
        <end position="59"/>
    </location>
</feature>
<protein>
    <submittedName>
        <fullName evidence="7">Tyrosine-type recombinase/integrase</fullName>
    </submittedName>
</protein>
<dbReference type="AlphaFoldDB" id="A0A845GI32"/>
<comment type="caution">
    <text evidence="7">The sequence shown here is derived from an EMBL/GenBank/DDBJ whole genome shotgun (WGS) entry which is preliminary data.</text>
</comment>
<dbReference type="PANTHER" id="PTHR30349">
    <property type="entry name" value="PHAGE INTEGRASE-RELATED"/>
    <property type="match status" value="1"/>
</dbReference>
<evidence type="ECO:0000313" key="7">
    <source>
        <dbReference type="EMBL" id="MYM92329.1"/>
    </source>
</evidence>
<organism evidence="7 8">
    <name type="scientific">Duganella vulcania</name>
    <dbReference type="NCBI Taxonomy" id="2692166"/>
    <lineage>
        <taxon>Bacteria</taxon>
        <taxon>Pseudomonadati</taxon>
        <taxon>Pseudomonadota</taxon>
        <taxon>Betaproteobacteria</taxon>
        <taxon>Burkholderiales</taxon>
        <taxon>Oxalobacteraceae</taxon>
        <taxon>Telluria group</taxon>
        <taxon>Duganella</taxon>
    </lineage>
</organism>
<evidence type="ECO:0000256" key="5">
    <source>
        <dbReference type="SAM" id="MobiDB-lite"/>
    </source>
</evidence>
<dbReference type="InterPro" id="IPR013762">
    <property type="entry name" value="Integrase-like_cat_sf"/>
</dbReference>
<proteinExistence type="inferred from homology"/>
<keyword evidence="3" id="KW-0238">DNA-binding</keyword>
<dbReference type="GO" id="GO:0003677">
    <property type="term" value="F:DNA binding"/>
    <property type="evidence" value="ECO:0007669"/>
    <property type="project" value="UniProtKB-KW"/>
</dbReference>
<dbReference type="SUPFAM" id="SSF56349">
    <property type="entry name" value="DNA breaking-rejoining enzymes"/>
    <property type="match status" value="1"/>
</dbReference>
<dbReference type="GO" id="GO:0015074">
    <property type="term" value="P:DNA integration"/>
    <property type="evidence" value="ECO:0007669"/>
    <property type="project" value="UniProtKB-KW"/>
</dbReference>
<dbReference type="GO" id="GO:0006310">
    <property type="term" value="P:DNA recombination"/>
    <property type="evidence" value="ECO:0007669"/>
    <property type="project" value="UniProtKB-KW"/>
</dbReference>
<comment type="similarity">
    <text evidence="1">Belongs to the 'phage' integrase family.</text>
</comment>
<name>A0A845GI32_9BURK</name>
<evidence type="ECO:0000313" key="8">
    <source>
        <dbReference type="Proteomes" id="UP000447355"/>
    </source>
</evidence>
<dbReference type="Pfam" id="PF00589">
    <property type="entry name" value="Phage_integrase"/>
    <property type="match status" value="1"/>
</dbReference>
<keyword evidence="4" id="KW-0233">DNA recombination</keyword>
<dbReference type="Proteomes" id="UP000447355">
    <property type="component" value="Unassembled WGS sequence"/>
</dbReference>
<accession>A0A845GI32</accession>
<dbReference type="Gene3D" id="1.10.443.10">
    <property type="entry name" value="Intergrase catalytic core"/>
    <property type="match status" value="1"/>
</dbReference>
<reference evidence="7" key="1">
    <citation type="submission" date="2019-12" db="EMBL/GenBank/DDBJ databases">
        <title>Novel species isolated from a subtropical stream in China.</title>
        <authorList>
            <person name="Lu H."/>
        </authorList>
    </citation>
    <scope>NUCLEOTIDE SEQUENCE [LARGE SCALE GENOMIC DNA]</scope>
    <source>
        <strain evidence="7">FT81W</strain>
    </source>
</reference>
<evidence type="ECO:0000256" key="1">
    <source>
        <dbReference type="ARBA" id="ARBA00008857"/>
    </source>
</evidence>
<evidence type="ECO:0000259" key="6">
    <source>
        <dbReference type="PROSITE" id="PS51898"/>
    </source>
</evidence>
<dbReference type="InterPro" id="IPR050090">
    <property type="entry name" value="Tyrosine_recombinase_XerCD"/>
</dbReference>
<dbReference type="PROSITE" id="PS51898">
    <property type="entry name" value="TYR_RECOMBINASE"/>
    <property type="match status" value="1"/>
</dbReference>
<keyword evidence="2" id="KW-0229">DNA integration</keyword>
<dbReference type="EMBL" id="WWCX01000001">
    <property type="protein sequence ID" value="MYM92329.1"/>
    <property type="molecule type" value="Genomic_DNA"/>
</dbReference>
<evidence type="ECO:0000256" key="3">
    <source>
        <dbReference type="ARBA" id="ARBA00023125"/>
    </source>
</evidence>
<evidence type="ECO:0000256" key="4">
    <source>
        <dbReference type="ARBA" id="ARBA00023172"/>
    </source>
</evidence>
<dbReference type="PANTHER" id="PTHR30349:SF41">
    <property type="entry name" value="INTEGRASE_RECOMBINASE PROTEIN MJ0367-RELATED"/>
    <property type="match status" value="1"/>
</dbReference>
<dbReference type="InterPro" id="IPR002104">
    <property type="entry name" value="Integrase_catalytic"/>
</dbReference>